<evidence type="ECO:0000313" key="1">
    <source>
        <dbReference type="EMBL" id="KAK8216742.1"/>
    </source>
</evidence>
<name>A0ACC3SL23_9PEZI</name>
<proteinExistence type="predicted"/>
<organism evidence="1 2">
    <name type="scientific">Zalaria obscura</name>
    <dbReference type="NCBI Taxonomy" id="2024903"/>
    <lineage>
        <taxon>Eukaryota</taxon>
        <taxon>Fungi</taxon>
        <taxon>Dikarya</taxon>
        <taxon>Ascomycota</taxon>
        <taxon>Pezizomycotina</taxon>
        <taxon>Dothideomycetes</taxon>
        <taxon>Dothideomycetidae</taxon>
        <taxon>Dothideales</taxon>
        <taxon>Zalariaceae</taxon>
        <taxon>Zalaria</taxon>
    </lineage>
</organism>
<reference evidence="1" key="1">
    <citation type="submission" date="2024-02" db="EMBL/GenBank/DDBJ databases">
        <title>Metagenome Assembled Genome of Zalaria obscura JY119.</title>
        <authorList>
            <person name="Vighnesh L."/>
            <person name="Jagadeeshwari U."/>
            <person name="Venkata Ramana C."/>
            <person name="Sasikala C."/>
        </authorList>
    </citation>
    <scope>NUCLEOTIDE SEQUENCE</scope>
    <source>
        <strain evidence="1">JY119</strain>
    </source>
</reference>
<gene>
    <name evidence="1" type="primary">APL5</name>
    <name evidence="1" type="ORF">M8818_001705</name>
</gene>
<dbReference type="Proteomes" id="UP001320706">
    <property type="component" value="Unassembled WGS sequence"/>
</dbReference>
<keyword evidence="2" id="KW-1185">Reference proteome</keyword>
<protein>
    <submittedName>
        <fullName evidence="1">AP-3 complex subunit delta</fullName>
    </submittedName>
</protein>
<accession>A0ACC3SL23</accession>
<comment type="caution">
    <text evidence="1">The sequence shown here is derived from an EMBL/GenBank/DDBJ whole genome shotgun (WGS) entry which is preliminary data.</text>
</comment>
<evidence type="ECO:0000313" key="2">
    <source>
        <dbReference type="Proteomes" id="UP001320706"/>
    </source>
</evidence>
<sequence length="1046" mass="116193">MFEGLNTSYASVAHSFTRFEKDLYALIRGLRNHKGNEREYIQESIKECRKEIRSQDMDQKAQALMKLVYLEMFGHDMSWASFNVLEVMSSQKYLQKRVGYLAAVQSFRPDTEVLMLAENLLKKDLTSPHPITIHLPLGTIPHVINPSMANSLLGDLLPRLTHSQPAIRKKTIVTLYRLALVYPETLRPAWPKIKERLLDEKEDPSVTSAIINVVCELGWRRPQDFLPLAPRLFDLLVQGGNNWMAIKIIKLFATLTPLEPRLVKKLLPPLTSIIKTTPAMSLLYECINGIIQGGILEGAEGTVEGDEIARLCVSKLRGMLVVEGDPNLKYVALLAFTKIVASHPQLVSMHQDVIMECIDDPDISIRTRALELVVGMVDANNLVPIVERLLRQLREASPASAADSPSNDRGFHEGVMPSADSDEEGAAESLRRSEKRSDQPPPLPEDYRNSVLEKILDMCSRDLYANINDFEWYIGVLVELVRHCPTTTDVSNGSESFGSKQSVADIIGQELLNVAVRVKSVRSEATAAAQSLLLIERRQDLFPASGVAAQGVLTAAAWIAGEYASLLPDPNAVLSSLLRSSSTHLPAPVLSTYLQAMPKIFVRMTSDEQQSWTAMRKSNTTLLMARIIHFLEPLVLHPSLEVQERAVEYLELMRLASEAASGQPPQSSDEGYADAPLLLTQAIPSLITGIELNPVAVGALRKVPLTDGLDLDAPINDQLQMLLQQADYDELAVSDEDDTYRFYFEKPKTVIQSTAAADMLDIPDSNATSYQQTAESKVLDPEALARIKAERRERYGNDPFYIDSERNSGTSTPLHNILKTNNGEELDIDSIPIMDLQLDSKDSGAERNTTPQLSKSKKSRKRVEVAADETIEGDEDAQAAPTRSQPMPLSRGKKGFLQVDSSGLSSFSLSEDAGNAATQLDIERRQQEEEEMARAMKEVERLRLEMQRAQERIQAKDIPEEGMVVKRKKKKKPRVELLGGEEEADGQNENGEVTIKKKKKKKKVIEDDGAQAAAEEGATEAVATPRPKKKKKRQVVFDEPDTAEAT</sequence>
<dbReference type="EMBL" id="JAMKPW020000007">
    <property type="protein sequence ID" value="KAK8216742.1"/>
    <property type="molecule type" value="Genomic_DNA"/>
</dbReference>